<proteinExistence type="predicted"/>
<dbReference type="SUPFAM" id="SSF57501">
    <property type="entry name" value="Cystine-knot cytokines"/>
    <property type="match status" value="1"/>
</dbReference>
<evidence type="ECO:0000256" key="1">
    <source>
        <dbReference type="SAM" id="SignalP"/>
    </source>
</evidence>
<sequence>MWRFHALNVSLWIVISHIHIMMSYVDGVELYQRSCALTCKVPQQRSFQVADLVNTTYDVRPYMIVLSRCDEGTGCCQKGKTCQVKNFDDLEVRFPTFIDRKYIFANYTIRNHTECSCQNSKNNIKR</sequence>
<dbReference type="AlphaFoldDB" id="A0ABD2P0R6"/>
<keyword evidence="1" id="KW-0732">Signal</keyword>
<gene>
    <name evidence="2" type="ORF">HHI36_018581</name>
</gene>
<feature type="chain" id="PRO_5044810294" description="Platelet-derived growth factor (PDGF) family profile domain-containing protein" evidence="1">
    <location>
        <begin position="28"/>
        <end position="126"/>
    </location>
</feature>
<reference evidence="2 3" key="1">
    <citation type="journal article" date="2021" name="BMC Biol.">
        <title>Horizontally acquired antibacterial genes associated with adaptive radiation of ladybird beetles.</title>
        <authorList>
            <person name="Li H.S."/>
            <person name="Tang X.F."/>
            <person name="Huang Y.H."/>
            <person name="Xu Z.Y."/>
            <person name="Chen M.L."/>
            <person name="Du X.Y."/>
            <person name="Qiu B.Y."/>
            <person name="Chen P.T."/>
            <person name="Zhang W."/>
            <person name="Slipinski A."/>
            <person name="Escalona H.E."/>
            <person name="Waterhouse R.M."/>
            <person name="Zwick A."/>
            <person name="Pang H."/>
        </authorList>
    </citation>
    <scope>NUCLEOTIDE SEQUENCE [LARGE SCALE GENOMIC DNA]</scope>
    <source>
        <strain evidence="2">SYSU2018</strain>
    </source>
</reference>
<dbReference type="PANTHER" id="PTHR21719">
    <property type="entry name" value="FI06402P-RELATED"/>
    <property type="match status" value="1"/>
</dbReference>
<dbReference type="InterPro" id="IPR029034">
    <property type="entry name" value="Cystine-knot_cytokine"/>
</dbReference>
<dbReference type="Proteomes" id="UP001516400">
    <property type="component" value="Unassembled WGS sequence"/>
</dbReference>
<evidence type="ECO:0008006" key="4">
    <source>
        <dbReference type="Google" id="ProtNLM"/>
    </source>
</evidence>
<protein>
    <recommendedName>
        <fullName evidence="4">Platelet-derived growth factor (PDGF) family profile domain-containing protein</fullName>
    </recommendedName>
</protein>
<dbReference type="PANTHER" id="PTHR21719:SF1">
    <property type="entry name" value="FI06402P-RELATED"/>
    <property type="match status" value="1"/>
</dbReference>
<comment type="caution">
    <text evidence="2">The sequence shown here is derived from an EMBL/GenBank/DDBJ whole genome shotgun (WGS) entry which is preliminary data.</text>
</comment>
<keyword evidence="3" id="KW-1185">Reference proteome</keyword>
<organism evidence="2 3">
    <name type="scientific">Cryptolaemus montrouzieri</name>
    <dbReference type="NCBI Taxonomy" id="559131"/>
    <lineage>
        <taxon>Eukaryota</taxon>
        <taxon>Metazoa</taxon>
        <taxon>Ecdysozoa</taxon>
        <taxon>Arthropoda</taxon>
        <taxon>Hexapoda</taxon>
        <taxon>Insecta</taxon>
        <taxon>Pterygota</taxon>
        <taxon>Neoptera</taxon>
        <taxon>Endopterygota</taxon>
        <taxon>Coleoptera</taxon>
        <taxon>Polyphaga</taxon>
        <taxon>Cucujiformia</taxon>
        <taxon>Coccinelloidea</taxon>
        <taxon>Coccinellidae</taxon>
        <taxon>Scymninae</taxon>
        <taxon>Scymnini</taxon>
        <taxon>Cryptolaemus</taxon>
    </lineage>
</organism>
<dbReference type="Gene3D" id="2.10.90.10">
    <property type="entry name" value="Cystine-knot cytokines"/>
    <property type="match status" value="1"/>
</dbReference>
<name>A0ABD2P0R6_9CUCU</name>
<accession>A0ABD2P0R6</accession>
<feature type="signal peptide" evidence="1">
    <location>
        <begin position="1"/>
        <end position="27"/>
    </location>
</feature>
<evidence type="ECO:0000313" key="2">
    <source>
        <dbReference type="EMBL" id="KAL3284421.1"/>
    </source>
</evidence>
<dbReference type="EMBL" id="JABFTP020000165">
    <property type="protein sequence ID" value="KAL3284421.1"/>
    <property type="molecule type" value="Genomic_DNA"/>
</dbReference>
<evidence type="ECO:0000313" key="3">
    <source>
        <dbReference type="Proteomes" id="UP001516400"/>
    </source>
</evidence>